<comment type="catalytic activity">
    <reaction evidence="7">
        <text>glycerol + NAD(+) = dihydroxyacetone + NADH + H(+)</text>
        <dbReference type="Rhea" id="RHEA:13769"/>
        <dbReference type="ChEBI" id="CHEBI:15378"/>
        <dbReference type="ChEBI" id="CHEBI:16016"/>
        <dbReference type="ChEBI" id="CHEBI:17754"/>
        <dbReference type="ChEBI" id="CHEBI:57540"/>
        <dbReference type="ChEBI" id="CHEBI:57945"/>
        <dbReference type="EC" id="1.1.1.6"/>
    </reaction>
</comment>
<dbReference type="PANTHER" id="PTHR43616:SF5">
    <property type="entry name" value="GLYCEROL DEHYDROGENASE 1"/>
    <property type="match status" value="1"/>
</dbReference>
<keyword evidence="2" id="KW-0560">Oxidoreductase</keyword>
<evidence type="ECO:0000259" key="8">
    <source>
        <dbReference type="Pfam" id="PF00465"/>
    </source>
</evidence>
<comment type="caution">
    <text evidence="9">The sequence shown here is derived from an EMBL/GenBank/DDBJ whole genome shotgun (WGS) entry which is preliminary data.</text>
</comment>
<dbReference type="Gene3D" id="1.20.1090.10">
    <property type="entry name" value="Dehydroquinate synthase-like - alpha domain"/>
    <property type="match status" value="1"/>
</dbReference>
<dbReference type="InterPro" id="IPR016205">
    <property type="entry name" value="Glycerol_DH"/>
</dbReference>
<dbReference type="EMBL" id="JACXSI010000028">
    <property type="protein sequence ID" value="MBD3109113.1"/>
    <property type="molecule type" value="Genomic_DNA"/>
</dbReference>
<evidence type="ECO:0000256" key="1">
    <source>
        <dbReference type="ARBA" id="ARBA00022723"/>
    </source>
</evidence>
<evidence type="ECO:0000256" key="5">
    <source>
        <dbReference type="ARBA" id="ARBA00039147"/>
    </source>
</evidence>
<evidence type="ECO:0000256" key="3">
    <source>
        <dbReference type="ARBA" id="ARBA00023027"/>
    </source>
</evidence>
<dbReference type="Gene3D" id="3.40.50.1970">
    <property type="match status" value="1"/>
</dbReference>
<evidence type="ECO:0000256" key="7">
    <source>
        <dbReference type="ARBA" id="ARBA00049006"/>
    </source>
</evidence>
<dbReference type="EC" id="1.1.1.6" evidence="5"/>
<dbReference type="AlphaFoldDB" id="A0A927CWL8"/>
<name>A0A927CWL8_9BACI</name>
<accession>A0A927CWL8</accession>
<evidence type="ECO:0000256" key="2">
    <source>
        <dbReference type="ARBA" id="ARBA00023002"/>
    </source>
</evidence>
<evidence type="ECO:0000313" key="9">
    <source>
        <dbReference type="EMBL" id="MBD3109113.1"/>
    </source>
</evidence>
<organism evidence="9 10">
    <name type="scientific">Peribacillus faecalis</name>
    <dbReference type="NCBI Taxonomy" id="2772559"/>
    <lineage>
        <taxon>Bacteria</taxon>
        <taxon>Bacillati</taxon>
        <taxon>Bacillota</taxon>
        <taxon>Bacilli</taxon>
        <taxon>Bacillales</taxon>
        <taxon>Bacillaceae</taxon>
        <taxon>Peribacillus</taxon>
    </lineage>
</organism>
<sequence length="363" mass="40539">MDSAVLPKSTYIYGEGEIENLAEHVKPYGTKSFIIIDSLLVETITQKIRKSFMRALSSYRIASASEACNGVFTERLLKEAEDFDHVIGIGNGCTLDIAKGIAHIKGSPFILIPFITFTNASCGTYSDNFAKDYAIYAQDPDMIIIDNQAIADAPVPFIVKGIENTLSVYYEIRAALRYSSQVSSREDIMSCQLMRLQKCYEQLLENGVQAIKDVEKNFVTPQLERAIRACLYINYSYYSQEGISVHSRYAVIHAVCNGLAKMKSAAREEDISFATLVLLVLENVNTSELFQVLAFFWELGLPIRLEDIGIQDIDADCLREIAKSICAQKTMFGNRYLEPAEIVAAIVTADSLGMQYIIKKNDN</sequence>
<comment type="pathway">
    <text evidence="4">Polyol metabolism; glycerol fermentation; glycerone phosphate from glycerol (oxidative route): step 1/2.</text>
</comment>
<dbReference type="PANTHER" id="PTHR43616">
    <property type="entry name" value="GLYCEROL DEHYDROGENASE"/>
    <property type="match status" value="1"/>
</dbReference>
<keyword evidence="1" id="KW-0479">Metal-binding</keyword>
<dbReference type="Pfam" id="PF00465">
    <property type="entry name" value="Fe-ADH"/>
    <property type="match status" value="1"/>
</dbReference>
<dbReference type="RefSeq" id="WP_190998654.1">
    <property type="nucleotide sequence ID" value="NZ_JACXSI010000028.1"/>
</dbReference>
<evidence type="ECO:0000313" key="10">
    <source>
        <dbReference type="Proteomes" id="UP000602076"/>
    </source>
</evidence>
<gene>
    <name evidence="9" type="ORF">IEO70_12215</name>
</gene>
<dbReference type="GO" id="GO:0008888">
    <property type="term" value="F:glycerol dehydrogenase (NAD+) activity"/>
    <property type="evidence" value="ECO:0007669"/>
    <property type="project" value="UniProtKB-EC"/>
</dbReference>
<evidence type="ECO:0000256" key="4">
    <source>
        <dbReference type="ARBA" id="ARBA00037918"/>
    </source>
</evidence>
<protein>
    <recommendedName>
        <fullName evidence="6">Glycerol dehydrogenase</fullName>
        <ecNumber evidence="5">1.1.1.6</ecNumber>
    </recommendedName>
</protein>
<reference evidence="9" key="1">
    <citation type="submission" date="2020-09" db="EMBL/GenBank/DDBJ databases">
        <title>Bacillus faecalis sp. nov., a moderately halophilic bacterium isolated from cow faeces.</title>
        <authorList>
            <person name="Jiang L."/>
            <person name="Lee J."/>
        </authorList>
    </citation>
    <scope>NUCLEOTIDE SEQUENCE</scope>
    <source>
        <strain evidence="9">AGMB 02131</strain>
    </source>
</reference>
<dbReference type="Proteomes" id="UP000602076">
    <property type="component" value="Unassembled WGS sequence"/>
</dbReference>
<evidence type="ECO:0000256" key="6">
    <source>
        <dbReference type="ARBA" id="ARBA00040132"/>
    </source>
</evidence>
<keyword evidence="10" id="KW-1185">Reference proteome</keyword>
<keyword evidence="3" id="KW-0520">NAD</keyword>
<dbReference type="GO" id="GO:0046872">
    <property type="term" value="F:metal ion binding"/>
    <property type="evidence" value="ECO:0007669"/>
    <property type="project" value="UniProtKB-KW"/>
</dbReference>
<proteinExistence type="predicted"/>
<feature type="domain" description="Alcohol dehydrogenase iron-type/glycerol dehydrogenase GldA" evidence="8">
    <location>
        <begin position="10"/>
        <end position="106"/>
    </location>
</feature>
<dbReference type="InterPro" id="IPR001670">
    <property type="entry name" value="ADH_Fe/GldA"/>
</dbReference>
<dbReference type="SUPFAM" id="SSF56796">
    <property type="entry name" value="Dehydroquinate synthase-like"/>
    <property type="match status" value="1"/>
</dbReference>